<evidence type="ECO:0000259" key="13">
    <source>
        <dbReference type="PROSITE" id="PS51192"/>
    </source>
</evidence>
<dbReference type="CDD" id="cd18805">
    <property type="entry name" value="SF2_C_suv3"/>
    <property type="match status" value="1"/>
</dbReference>
<dbReference type="GO" id="GO:0005759">
    <property type="term" value="C:mitochondrial matrix"/>
    <property type="evidence" value="ECO:0007669"/>
    <property type="project" value="UniProtKB-SubCell"/>
</dbReference>
<dbReference type="SUPFAM" id="SSF52540">
    <property type="entry name" value="P-loop containing nucleoside triphosphate hydrolases"/>
    <property type="match status" value="1"/>
</dbReference>
<comment type="catalytic activity">
    <reaction evidence="11">
        <text>ATP + H2O = ADP + phosphate + H(+)</text>
        <dbReference type="Rhea" id="RHEA:13065"/>
        <dbReference type="ChEBI" id="CHEBI:15377"/>
        <dbReference type="ChEBI" id="CHEBI:15378"/>
        <dbReference type="ChEBI" id="CHEBI:30616"/>
        <dbReference type="ChEBI" id="CHEBI:43474"/>
        <dbReference type="ChEBI" id="CHEBI:456216"/>
        <dbReference type="EC" id="3.6.4.13"/>
    </reaction>
</comment>
<evidence type="ECO:0000256" key="2">
    <source>
        <dbReference type="ARBA" id="ARBA00001946"/>
    </source>
</evidence>
<dbReference type="GO" id="GO:0003724">
    <property type="term" value="F:RNA helicase activity"/>
    <property type="evidence" value="ECO:0007669"/>
    <property type="project" value="UniProtKB-EC"/>
</dbReference>
<dbReference type="FunFam" id="1.20.272.40:FF:000002">
    <property type="entry name" value="ATP-dependent RNA helicase SUV3, mitochondrial"/>
    <property type="match status" value="1"/>
</dbReference>
<dbReference type="InterPro" id="IPR027417">
    <property type="entry name" value="P-loop_NTPase"/>
</dbReference>
<evidence type="ECO:0000256" key="6">
    <source>
        <dbReference type="ARBA" id="ARBA00022801"/>
    </source>
</evidence>
<dbReference type="Pfam" id="PF22527">
    <property type="entry name" value="DEXQc_Suv3"/>
    <property type="match status" value="1"/>
</dbReference>
<dbReference type="Pfam" id="PF06985">
    <property type="entry name" value="HET"/>
    <property type="match status" value="1"/>
</dbReference>
<sequence length="1454" mass="164930">MIASSAVARRKYSFYKWPELENPEASKPRRQRMTHWFTKLKNETAPLCHKCRNRRLDLRPLTAKPPAFSELPEDPENEDLNELEERYAVFINDFSPEESKTTRLECSLCALLLCCLFETEQQGWLGYMSCECTLRPRFDRSTNGKRGRIIHKQQIWVEFQPIEGEVLLDLVDVDETKPNRKRRKLIPAIADLKLLRYWLKDCDEKHSHPDIPDAIRSRMQTILHSRIFRVINTSTGLVEVPDSLPIFAALSYVWGPNSSQPKNRPLEGGPISDYPPTIRDSIIVAQSLGYKWLWIDRVCIDQTSDSEKANLIPYMKDIYATAHLTIVAACGNGAQSGLLGTQSTPRKAENPLIIGSSVAVHPVCLRFEKIISDSIWSKRGWTFQEHVFSRRQLFVSDSEMFFKCAEYTFRESRGRLAVVNNQGDVNRWLFHESRVCDAAGLQAMLHGKIAKTERLLTLQRFLKAVMAYSERSLSVKEDRMDAFAGVILASMNPMDHASEQAFLKHGHPLPFFESLLTWRRGYFGDAPEKLPVPSWSWAYTGTGVDIPMSSPAYNGNRYCWFQYSHIRNYDVLGLPTKMNAMAYLVDLPLSDELVADQSWIESLPGELNSDHKGGESAIAPALTSPPPPKLHLLTLVFDARLVRCDPYSPDKYALLPLDSTGSPMEVLRGADGFRPDVMSKWSIQPGRLAGTRRASPPFSRYAFSTFIRQTARKPGQQQHPLSKVAAAKLHGVSQVESKPLSTPKQQREAKKAYTVFRKLALARFDDVIRTDNWAEKKEEYTTFGVASKLDFDRETKQFRNSITRACDLAADSQAISRKENPLFWSLRNAFVAQDVQGLRAELKYAFQSFLLRSKFSNSILATHQKIADMRFPYEWYPATRALQRTIHLHVGPTNSGKTYNALKALENAKSGIYAGPLRLLAHEVYSRFTAKGKICALVTGEEQRIPKDVDVYFSSCTVEMTPLNSQVDVAVIDEIQMIGDAERGWAWTQAFLGVQAKELHLCGEERAVQLIQSLCATIGDKCIVHHYQRLSGLETMHESLDGKLENLQKGDAVVSFSRISIHALKKRIEEVTGRRCAMIYGSLPPETRAQQAALFNDPNNDYDYLVASDAIGMGLNLEIRRVVFEATHKRDSSSFRQMSVSELKQIGGRAGRYRTANHAIRAATLDDQPPEPKPSGPGLVTALEDEDLAIIIQAFNSDAENMATAGIQPPTAAIERLSTYFPPNTPLSFILVRLRDIARLSSKFHLCHLKEMLQIADLIQPFPMSIYDRCVFLNAPVALRDLNGAAVLQSFARCVSRMEGGNLVDIREIELELLDTKIEDWKHTPPEFLRRLEALHKSITLYLWLSYRFSGVFRSQNLAFHVKELVETKINNFLSGVTRSYKKSKKRLEAIRKEARAKSIKQKKLLDEAGPQEDPIHESFGEWKEDHGKPLFEDPSQLEEITRLERRSDERTSH</sequence>
<dbReference type="GO" id="GO:0045025">
    <property type="term" value="C:mitochondrial degradosome"/>
    <property type="evidence" value="ECO:0007669"/>
    <property type="project" value="TreeGrafter"/>
</dbReference>
<dbReference type="EC" id="3.6.4.13" evidence="4"/>
<dbReference type="EMBL" id="WUBL01000001">
    <property type="protein sequence ID" value="KAF2973396.1"/>
    <property type="molecule type" value="Genomic_DNA"/>
</dbReference>
<dbReference type="GO" id="GO:0016787">
    <property type="term" value="F:hydrolase activity"/>
    <property type="evidence" value="ECO:0007669"/>
    <property type="project" value="UniProtKB-KW"/>
</dbReference>
<dbReference type="GO" id="GO:0005524">
    <property type="term" value="F:ATP binding"/>
    <property type="evidence" value="ECO:0007669"/>
    <property type="project" value="UniProtKB-KW"/>
</dbReference>
<dbReference type="InterPro" id="IPR001650">
    <property type="entry name" value="Helicase_C-like"/>
</dbReference>
<keyword evidence="8" id="KW-0067">ATP-binding</keyword>
<evidence type="ECO:0000256" key="8">
    <source>
        <dbReference type="ARBA" id="ARBA00022840"/>
    </source>
</evidence>
<feature type="domain" description="Helicase ATP-binding" evidence="13">
    <location>
        <begin position="878"/>
        <end position="996"/>
    </location>
</feature>
<dbReference type="Gene3D" id="3.40.50.300">
    <property type="entry name" value="P-loop containing nucleotide triphosphate hydrolases"/>
    <property type="match status" value="2"/>
</dbReference>
<dbReference type="Pfam" id="PF12513">
    <property type="entry name" value="SUV3_C"/>
    <property type="match status" value="1"/>
</dbReference>
<feature type="region of interest" description="Disordered" evidence="12">
    <location>
        <begin position="1402"/>
        <end position="1436"/>
    </location>
</feature>
<feature type="domain" description="Helicase C-terminal" evidence="14">
    <location>
        <begin position="1039"/>
        <end position="1203"/>
    </location>
</feature>
<dbReference type="SMART" id="SM00490">
    <property type="entry name" value="HELICc"/>
    <property type="match status" value="1"/>
</dbReference>
<evidence type="ECO:0000256" key="7">
    <source>
        <dbReference type="ARBA" id="ARBA00022806"/>
    </source>
</evidence>
<dbReference type="InterPro" id="IPR022192">
    <property type="entry name" value="SUV3_C"/>
</dbReference>
<dbReference type="Proteomes" id="UP000481858">
    <property type="component" value="Unassembled WGS sequence"/>
</dbReference>
<dbReference type="CDD" id="cd17913">
    <property type="entry name" value="DEXQc_Suv3"/>
    <property type="match status" value="1"/>
</dbReference>
<evidence type="ECO:0000256" key="12">
    <source>
        <dbReference type="SAM" id="MobiDB-lite"/>
    </source>
</evidence>
<evidence type="ECO:0000256" key="3">
    <source>
        <dbReference type="ARBA" id="ARBA00004305"/>
    </source>
</evidence>
<keyword evidence="10" id="KW-0496">Mitochondrion</keyword>
<comment type="cofactor">
    <cofactor evidence="1">
        <name>Mn(2+)</name>
        <dbReference type="ChEBI" id="CHEBI:29035"/>
    </cofactor>
</comment>
<name>A0A7C8NBY6_9PEZI</name>
<accession>A0A7C8NBY6</accession>
<dbReference type="PROSITE" id="PS51192">
    <property type="entry name" value="HELICASE_ATP_BIND_1"/>
    <property type="match status" value="1"/>
</dbReference>
<evidence type="ECO:0000313" key="16">
    <source>
        <dbReference type="Proteomes" id="UP000481858"/>
    </source>
</evidence>
<dbReference type="InterPro" id="IPR014001">
    <property type="entry name" value="Helicase_ATP-bd"/>
</dbReference>
<dbReference type="PANTHER" id="PTHR12131">
    <property type="entry name" value="ATP-DEPENDENT RNA AND DNA HELICASE"/>
    <property type="match status" value="1"/>
</dbReference>
<dbReference type="InterPro" id="IPR044774">
    <property type="entry name" value="Suv3_DEXQc"/>
</dbReference>
<evidence type="ECO:0000256" key="11">
    <source>
        <dbReference type="ARBA" id="ARBA00047984"/>
    </source>
</evidence>
<evidence type="ECO:0000259" key="14">
    <source>
        <dbReference type="PROSITE" id="PS51194"/>
    </source>
</evidence>
<dbReference type="InterPro" id="IPR010730">
    <property type="entry name" value="HET"/>
</dbReference>
<evidence type="ECO:0000256" key="5">
    <source>
        <dbReference type="ARBA" id="ARBA00022741"/>
    </source>
</evidence>
<evidence type="ECO:0000313" key="15">
    <source>
        <dbReference type="EMBL" id="KAF2973396.1"/>
    </source>
</evidence>
<reference evidence="15 16" key="1">
    <citation type="submission" date="2019-12" db="EMBL/GenBank/DDBJ databases">
        <title>Draft genome sequence of the ascomycete Xylaria multiplex DSM 110363.</title>
        <authorList>
            <person name="Buettner E."/>
            <person name="Kellner H."/>
        </authorList>
    </citation>
    <scope>NUCLEOTIDE SEQUENCE [LARGE SCALE GENOMIC DNA]</scope>
    <source>
        <strain evidence="15 16">DSM 110363</strain>
    </source>
</reference>
<keyword evidence="6" id="KW-0378">Hydrolase</keyword>
<dbReference type="FunFam" id="3.40.50.300:FF:000957">
    <property type="entry name" value="ATP-dependent RNA helicase SUV3L, mitochondrial"/>
    <property type="match status" value="1"/>
</dbReference>
<dbReference type="Pfam" id="PF18147">
    <property type="entry name" value="Suv3_C_1"/>
    <property type="match status" value="1"/>
</dbReference>
<dbReference type="Pfam" id="PF00271">
    <property type="entry name" value="Helicase_C"/>
    <property type="match status" value="1"/>
</dbReference>
<dbReference type="PANTHER" id="PTHR12131:SF1">
    <property type="entry name" value="ATP-DEPENDENT RNA HELICASE SUPV3L1, MITOCHONDRIAL-RELATED"/>
    <property type="match status" value="1"/>
</dbReference>
<evidence type="ECO:0000256" key="4">
    <source>
        <dbReference type="ARBA" id="ARBA00012552"/>
    </source>
</evidence>
<evidence type="ECO:0000256" key="9">
    <source>
        <dbReference type="ARBA" id="ARBA00022946"/>
    </source>
</evidence>
<keyword evidence="5" id="KW-0547">Nucleotide-binding</keyword>
<comment type="subcellular location">
    <subcellularLocation>
        <location evidence="3">Mitochondrion matrix</location>
    </subcellularLocation>
</comment>
<dbReference type="InterPro" id="IPR055206">
    <property type="entry name" value="DEXQc_SUV3"/>
</dbReference>
<evidence type="ECO:0000256" key="1">
    <source>
        <dbReference type="ARBA" id="ARBA00001936"/>
    </source>
</evidence>
<dbReference type="Gene3D" id="1.20.58.1080">
    <property type="match status" value="1"/>
</dbReference>
<dbReference type="InterPro" id="IPR050699">
    <property type="entry name" value="RNA-DNA_Helicase"/>
</dbReference>
<comment type="cofactor">
    <cofactor evidence="2">
        <name>Mg(2+)</name>
        <dbReference type="ChEBI" id="CHEBI:18420"/>
    </cofactor>
</comment>
<dbReference type="GO" id="GO:0000965">
    <property type="term" value="P:mitochondrial RNA 3'-end processing"/>
    <property type="evidence" value="ECO:0007669"/>
    <property type="project" value="TreeGrafter"/>
</dbReference>
<dbReference type="InParanoid" id="A0A7C8NBY6"/>
<evidence type="ECO:0000256" key="10">
    <source>
        <dbReference type="ARBA" id="ARBA00023128"/>
    </source>
</evidence>
<proteinExistence type="predicted"/>
<organism evidence="15 16">
    <name type="scientific">Xylaria multiplex</name>
    <dbReference type="NCBI Taxonomy" id="323545"/>
    <lineage>
        <taxon>Eukaryota</taxon>
        <taxon>Fungi</taxon>
        <taxon>Dikarya</taxon>
        <taxon>Ascomycota</taxon>
        <taxon>Pezizomycotina</taxon>
        <taxon>Sordariomycetes</taxon>
        <taxon>Xylariomycetidae</taxon>
        <taxon>Xylariales</taxon>
        <taxon>Xylariaceae</taxon>
        <taxon>Xylaria</taxon>
    </lineage>
</organism>
<dbReference type="PROSITE" id="PS51194">
    <property type="entry name" value="HELICASE_CTER"/>
    <property type="match status" value="1"/>
</dbReference>
<dbReference type="OrthoDB" id="6692397at2759"/>
<keyword evidence="16" id="KW-1185">Reference proteome</keyword>
<feature type="compositionally biased region" description="Basic and acidic residues" evidence="12">
    <location>
        <begin position="1414"/>
        <end position="1432"/>
    </location>
</feature>
<protein>
    <recommendedName>
        <fullName evidence="4">RNA helicase</fullName>
        <ecNumber evidence="4">3.6.4.13</ecNumber>
    </recommendedName>
</protein>
<keyword evidence="9" id="KW-0809">Transit peptide</keyword>
<comment type="caution">
    <text evidence="15">The sequence shown here is derived from an EMBL/GenBank/DDBJ whole genome shotgun (WGS) entry which is preliminary data.</text>
</comment>
<keyword evidence="7" id="KW-0347">Helicase</keyword>
<dbReference type="InterPro" id="IPR041082">
    <property type="entry name" value="Suv3_C_1"/>
</dbReference>
<dbReference type="FunFam" id="3.40.50.300:FF:000269">
    <property type="entry name" value="ATP-dependent RNA helicase SUPV3L1, mitochondrial"/>
    <property type="match status" value="1"/>
</dbReference>
<gene>
    <name evidence="15" type="ORF">GQX73_g144</name>
</gene>
<dbReference type="Gene3D" id="1.20.272.40">
    <property type="match status" value="1"/>
</dbReference>